<feature type="compositionally biased region" description="Low complexity" evidence="3">
    <location>
        <begin position="542"/>
        <end position="565"/>
    </location>
</feature>
<evidence type="ECO:0000259" key="5">
    <source>
        <dbReference type="PROSITE" id="PS50021"/>
    </source>
</evidence>
<dbReference type="AlphaFoldDB" id="A0A8J7NU52"/>
<dbReference type="SMART" id="SM00369">
    <property type="entry name" value="LRR_TYP"/>
    <property type="match status" value="5"/>
</dbReference>
<dbReference type="InterPro" id="IPR036872">
    <property type="entry name" value="CH_dom_sf"/>
</dbReference>
<dbReference type="Gene3D" id="1.10.418.10">
    <property type="entry name" value="Calponin-like domain"/>
    <property type="match status" value="1"/>
</dbReference>
<dbReference type="GO" id="GO:0005737">
    <property type="term" value="C:cytoplasm"/>
    <property type="evidence" value="ECO:0007669"/>
    <property type="project" value="TreeGrafter"/>
</dbReference>
<name>A0A8J7NU52_ATRSP</name>
<feature type="transmembrane region" description="Helical" evidence="4">
    <location>
        <begin position="736"/>
        <end position="758"/>
    </location>
</feature>
<keyword evidence="4" id="KW-0812">Transmembrane</keyword>
<dbReference type="SUPFAM" id="SSF52058">
    <property type="entry name" value="L domain-like"/>
    <property type="match status" value="1"/>
</dbReference>
<dbReference type="InterPro" id="IPR025875">
    <property type="entry name" value="Leu-rich_rpt_4"/>
</dbReference>
<dbReference type="SUPFAM" id="SSF47576">
    <property type="entry name" value="Calponin-homology domain, CH-domain"/>
    <property type="match status" value="1"/>
</dbReference>
<evidence type="ECO:0000313" key="7">
    <source>
        <dbReference type="Proteomes" id="UP000736164"/>
    </source>
</evidence>
<dbReference type="EMBL" id="JAAWVO010040204">
    <property type="protein sequence ID" value="MBN3318523.1"/>
    <property type="molecule type" value="Genomic_DNA"/>
</dbReference>
<evidence type="ECO:0000256" key="1">
    <source>
        <dbReference type="ARBA" id="ARBA00022614"/>
    </source>
</evidence>
<reference evidence="6" key="1">
    <citation type="journal article" date="2021" name="Cell">
        <title>Tracing the genetic footprints of vertebrate landing in non-teleost ray-finned fishes.</title>
        <authorList>
            <person name="Bi X."/>
            <person name="Wang K."/>
            <person name="Yang L."/>
            <person name="Pan H."/>
            <person name="Jiang H."/>
            <person name="Wei Q."/>
            <person name="Fang M."/>
            <person name="Yu H."/>
            <person name="Zhu C."/>
            <person name="Cai Y."/>
            <person name="He Y."/>
            <person name="Gan X."/>
            <person name="Zeng H."/>
            <person name="Yu D."/>
            <person name="Zhu Y."/>
            <person name="Jiang H."/>
            <person name="Qiu Q."/>
            <person name="Yang H."/>
            <person name="Zhang Y.E."/>
            <person name="Wang W."/>
            <person name="Zhu M."/>
            <person name="He S."/>
            <person name="Zhang G."/>
        </authorList>
    </citation>
    <scope>NUCLEOTIDE SEQUENCE</scope>
    <source>
        <strain evidence="6">Allg_001</strain>
    </source>
</reference>
<dbReference type="PROSITE" id="PS51450">
    <property type="entry name" value="LRR"/>
    <property type="match status" value="3"/>
</dbReference>
<evidence type="ECO:0000313" key="6">
    <source>
        <dbReference type="EMBL" id="MBN3318523.1"/>
    </source>
</evidence>
<sequence>MAAGDDSPLPASIAASRSVEKALEEAAASGALSLSNRKLKEFPRTARNYDLSDITHAGSHAPQHDLDQLLTGCSWARLRVSPSSPGAVAFQYPGEAADTAGHPRPGWVFGMHTPPPTASYLSKNRLSEVPEELCQFISLETLSLYHNCIRSIPPSIGNLQALTYLNISRNQLSSLPTAVCELPLRVLIASNNKLPCLPSTIQALGNLRQLDVSCNELQSLPPEIGLLESLRDLNLRRNHLTTLPEELSELPLVRLDVSCNRVTRVPVCYRHLRHLQTITLDNNPLQSPPAQICTKGKIHIFKYLNIEACSKTTPEEFDRALRPAGINSCLSDQELFPARQYGGLDSGFNSVDSGSKRWSGNESADDFSDLSLRMAEISREQRNLREERAVHSLGDRVNGEAEQEDFIDSSVTEEDEEEHRSLPSPHRTAPPQEKSGKTGLAQSESPDRGLGVRSSPGGDSAEPLGATPSSPSAEERRRPETLQIWQERERAHQQRERREISLLKSTAKTGSGSTSAAQTGSGPSGSSFDSGSSITCLRQRCQSTDQPSSSSAISAPVRSTSRTDTPPTPNPAGSPGAVQRPNSFLFRAQSRSNVKPTGSVQCLVETGRSESKASLLRSPREEREGIAQLRKTLESRLKITLPEDLGEALSDGAILCQLANHVRPRSVSIIHIPSPAVPKLSAPKCRRNVENFITACRKLGITEVCASSDVLCSNLPGVLRTVEALTRLGGCVSPHISLLCPGFLLFYSLAMGLLYLSYCQLTAC</sequence>
<feature type="compositionally biased region" description="Acidic residues" evidence="3">
    <location>
        <begin position="401"/>
        <end position="417"/>
    </location>
</feature>
<dbReference type="FunFam" id="3.80.10.10:FF:000067">
    <property type="entry name" value="Leucine-rich repeat and calponin homology domain-containing protein 4 isoform 1"/>
    <property type="match status" value="1"/>
</dbReference>
<feature type="compositionally biased region" description="Basic and acidic residues" evidence="3">
    <location>
        <begin position="390"/>
        <end position="399"/>
    </location>
</feature>
<keyword evidence="7" id="KW-1185">Reference proteome</keyword>
<dbReference type="InterPro" id="IPR050216">
    <property type="entry name" value="LRR_domain-containing"/>
</dbReference>
<organism evidence="6 7">
    <name type="scientific">Atractosteus spatula</name>
    <name type="common">Alligator gar</name>
    <name type="synonym">Lepisosteus spatula</name>
    <dbReference type="NCBI Taxonomy" id="7917"/>
    <lineage>
        <taxon>Eukaryota</taxon>
        <taxon>Metazoa</taxon>
        <taxon>Chordata</taxon>
        <taxon>Craniata</taxon>
        <taxon>Vertebrata</taxon>
        <taxon>Euteleostomi</taxon>
        <taxon>Actinopterygii</taxon>
        <taxon>Neopterygii</taxon>
        <taxon>Holostei</taxon>
        <taxon>Semionotiformes</taxon>
        <taxon>Lepisosteidae</taxon>
        <taxon>Atractosteus</taxon>
    </lineage>
</organism>
<gene>
    <name evidence="6" type="primary">Lrch3</name>
    <name evidence="6" type="ORF">GTO95_0006218</name>
</gene>
<dbReference type="SMART" id="SM00033">
    <property type="entry name" value="CH"/>
    <property type="match status" value="1"/>
</dbReference>
<keyword evidence="2" id="KW-0677">Repeat</keyword>
<dbReference type="Pfam" id="PF12799">
    <property type="entry name" value="LRR_4"/>
    <property type="match status" value="1"/>
</dbReference>
<protein>
    <submittedName>
        <fullName evidence="6">LRCH3 protein</fullName>
    </submittedName>
</protein>
<dbReference type="InterPro" id="IPR003591">
    <property type="entry name" value="Leu-rich_rpt_typical-subtyp"/>
</dbReference>
<comment type="caution">
    <text evidence="6">The sequence shown here is derived from an EMBL/GenBank/DDBJ whole genome shotgun (WGS) entry which is preliminary data.</text>
</comment>
<dbReference type="Pfam" id="PF00307">
    <property type="entry name" value="CH"/>
    <property type="match status" value="1"/>
</dbReference>
<dbReference type="SMART" id="SM00364">
    <property type="entry name" value="LRR_BAC"/>
    <property type="match status" value="4"/>
</dbReference>
<feature type="compositionally biased region" description="Basic and acidic residues" evidence="3">
    <location>
        <begin position="473"/>
        <end position="501"/>
    </location>
</feature>
<evidence type="ECO:0000256" key="4">
    <source>
        <dbReference type="SAM" id="Phobius"/>
    </source>
</evidence>
<feature type="compositionally biased region" description="Low complexity" evidence="3">
    <location>
        <begin position="505"/>
        <end position="533"/>
    </location>
</feature>
<keyword evidence="4" id="KW-0472">Membrane</keyword>
<proteinExistence type="predicted"/>
<dbReference type="InterPro" id="IPR001715">
    <property type="entry name" value="CH_dom"/>
</dbReference>
<evidence type="ECO:0000256" key="3">
    <source>
        <dbReference type="SAM" id="MobiDB-lite"/>
    </source>
</evidence>
<dbReference type="PROSITE" id="PS50021">
    <property type="entry name" value="CH"/>
    <property type="match status" value="1"/>
</dbReference>
<dbReference type="Pfam" id="PF13855">
    <property type="entry name" value="LRR_8"/>
    <property type="match status" value="1"/>
</dbReference>
<feature type="non-terminal residue" evidence="6">
    <location>
        <position position="1"/>
    </location>
</feature>
<keyword evidence="1" id="KW-0433">Leucine-rich repeat</keyword>
<dbReference type="Proteomes" id="UP000736164">
    <property type="component" value="Unassembled WGS sequence"/>
</dbReference>
<dbReference type="PANTHER" id="PTHR48051">
    <property type="match status" value="1"/>
</dbReference>
<feature type="region of interest" description="Disordered" evidence="3">
    <location>
        <begin position="390"/>
        <end position="580"/>
    </location>
</feature>
<keyword evidence="4" id="KW-1133">Transmembrane helix</keyword>
<dbReference type="PANTHER" id="PTHR48051:SF64">
    <property type="entry name" value="LEUCINE RICH REPEATS AND CALPONIN HOMOLOGY DOMAIN CONTAINING 4"/>
    <property type="match status" value="1"/>
</dbReference>
<feature type="non-terminal residue" evidence="6">
    <location>
        <position position="764"/>
    </location>
</feature>
<dbReference type="InterPro" id="IPR001611">
    <property type="entry name" value="Leu-rich_rpt"/>
</dbReference>
<evidence type="ECO:0000256" key="2">
    <source>
        <dbReference type="ARBA" id="ARBA00022737"/>
    </source>
</evidence>
<accession>A0A8J7NU52</accession>
<dbReference type="Gene3D" id="3.80.10.10">
    <property type="entry name" value="Ribonuclease Inhibitor"/>
    <property type="match status" value="1"/>
</dbReference>
<feature type="domain" description="Calponin-homology (CH)" evidence="5">
    <location>
        <begin position="619"/>
        <end position="730"/>
    </location>
</feature>
<dbReference type="InterPro" id="IPR032675">
    <property type="entry name" value="LRR_dom_sf"/>
</dbReference>